<keyword evidence="2" id="KW-1185">Reference proteome</keyword>
<comment type="caution">
    <text evidence="1">The sequence shown here is derived from an EMBL/GenBank/DDBJ whole genome shotgun (WGS) entry which is preliminary data.</text>
</comment>
<proteinExistence type="predicted"/>
<dbReference type="Proteomes" id="UP001165960">
    <property type="component" value="Unassembled WGS sequence"/>
</dbReference>
<sequence length="862" mass="97315">MELDKKIWAVYDLLEKDRYDLGLEKIEPLIKQYPNHPFLVSLKAYILLKCGRQEEAVRTAFRAKALEPIDIGSLQNLSAVFRSAGKASEALELFERAFQRSPSNDELGQKYMHLLIKEHQFKTLQAVALKMHRQSKSPQHWFWVIMCLVLQAESLRLQDPIAFQKDISYTLAERYLLKASDDKLIKGFEELYLFYLVYMGQGKEQEALKLLDGPLAQINRIAPKVRDLRLGLLEKMGCYARVKDIAAQIIEEDIDNWIAYLAYTNAVVALHKDNPDSSEGLVEARMFLKTLSLKSSGLAAPKRGPFLAEVELAAKCKDSVLPLTIAYLDRFGSKACAFEDLLPYLNYLAYESSDKSDLMKLKEHIEELIRSTEIKGLAQKDAIRNTAVLSNLFKIERFLALSNPQDKATHLMSLYQQALPLGNSLEKTEKQYSDDFALLAAHYLLDAPGENALQAALILEYAVSHSQHNFHLKFLLVRAYHLLGAYQRPFDIYSSLDVKHIQLDTLSHLVVDTGASLGHYSQTYSACHSSRAIYLKNRAEVPEMIAKAFQYNTFSKIQEFIKFQARLENSLQRRVTDLELLRSEMLPSSSSLEAWLNLLDSVPEAALSVSPDKLSDNRDFDVLLSFTPSHMPQHSVDRKTELLSRRSSNWVLLTAHKFKMLKAVSRSDCTPADITALLEDFVSITKLEEQCPVEAQFISVVPSLLKLALFINDGTSQQIDHVDSIATTFQNVVKLLEDQILDVCSGPLLRDLAACIESLSYVSIFCRLLLSSFKPTMLAESERSSQVADLLKQKILEVSLPKLHEILKKISDLQAPGCDKALSCLQSLPESEREKIIALVKESLATSWHEAAAQFQCCLASL</sequence>
<evidence type="ECO:0000313" key="2">
    <source>
        <dbReference type="Proteomes" id="UP001165960"/>
    </source>
</evidence>
<protein>
    <submittedName>
        <fullName evidence="1">Mitochondrial distribution and morphology</fullName>
    </submittedName>
</protein>
<gene>
    <name evidence="1" type="primary">MDM20_2</name>
    <name evidence="1" type="ORF">DSO57_1017906</name>
</gene>
<name>A0ACC2RIZ1_9FUNG</name>
<accession>A0ACC2RIZ1</accession>
<evidence type="ECO:0000313" key="1">
    <source>
        <dbReference type="EMBL" id="KAJ9050070.1"/>
    </source>
</evidence>
<reference evidence="1" key="1">
    <citation type="submission" date="2022-04" db="EMBL/GenBank/DDBJ databases">
        <title>Genome of the entomopathogenic fungus Entomophthora muscae.</title>
        <authorList>
            <person name="Elya C."/>
            <person name="Lovett B.R."/>
            <person name="Lee E."/>
            <person name="Macias A.M."/>
            <person name="Hajek A.E."/>
            <person name="De Bivort B.L."/>
            <person name="Kasson M.T."/>
            <person name="De Fine Licht H.H."/>
            <person name="Stajich J.E."/>
        </authorList>
    </citation>
    <scope>NUCLEOTIDE SEQUENCE</scope>
    <source>
        <strain evidence="1">Berkeley</strain>
    </source>
</reference>
<dbReference type="EMBL" id="QTSX02007176">
    <property type="protein sequence ID" value="KAJ9050070.1"/>
    <property type="molecule type" value="Genomic_DNA"/>
</dbReference>
<organism evidence="1 2">
    <name type="scientific">Entomophthora muscae</name>
    <dbReference type="NCBI Taxonomy" id="34485"/>
    <lineage>
        <taxon>Eukaryota</taxon>
        <taxon>Fungi</taxon>
        <taxon>Fungi incertae sedis</taxon>
        <taxon>Zoopagomycota</taxon>
        <taxon>Entomophthoromycotina</taxon>
        <taxon>Entomophthoromycetes</taxon>
        <taxon>Entomophthorales</taxon>
        <taxon>Entomophthoraceae</taxon>
        <taxon>Entomophthora</taxon>
    </lineage>
</organism>